<accession>A0A3A9JYI3</accession>
<dbReference type="Proteomes" id="UP000281498">
    <property type="component" value="Unassembled WGS sequence"/>
</dbReference>
<gene>
    <name evidence="1" type="ORF">CR203_17890</name>
</gene>
<reference evidence="1 2" key="1">
    <citation type="submission" date="2017-10" db="EMBL/GenBank/DDBJ databases">
        <title>Bacillus sp. nov., a halophilic bacterium isolated from a Keqin Lake.</title>
        <authorList>
            <person name="Wang H."/>
        </authorList>
    </citation>
    <scope>NUCLEOTIDE SEQUENCE [LARGE SCALE GENOMIC DNA]</scope>
    <source>
        <strain evidence="1 2">KCTC 13187</strain>
    </source>
</reference>
<dbReference type="InterPro" id="IPR027056">
    <property type="entry name" value="Gluconate_2DH_su3"/>
</dbReference>
<dbReference type="AlphaFoldDB" id="A0A3A9JYI3"/>
<dbReference type="OrthoDB" id="8400810at2"/>
<organism evidence="1 2">
    <name type="scientific">Salipaludibacillus neizhouensis</name>
    <dbReference type="NCBI Taxonomy" id="885475"/>
    <lineage>
        <taxon>Bacteria</taxon>
        <taxon>Bacillati</taxon>
        <taxon>Bacillota</taxon>
        <taxon>Bacilli</taxon>
        <taxon>Bacillales</taxon>
        <taxon>Bacillaceae</taxon>
    </lineage>
</organism>
<dbReference type="Pfam" id="PF13618">
    <property type="entry name" value="Gluconate_2-dh3"/>
    <property type="match status" value="1"/>
</dbReference>
<proteinExistence type="predicted"/>
<evidence type="ECO:0000313" key="2">
    <source>
        <dbReference type="Proteomes" id="UP000281498"/>
    </source>
</evidence>
<dbReference type="EMBL" id="PDOE01000010">
    <property type="protein sequence ID" value="RKL65944.1"/>
    <property type="molecule type" value="Genomic_DNA"/>
</dbReference>
<comment type="caution">
    <text evidence="1">The sequence shown here is derived from an EMBL/GenBank/DDBJ whole genome shotgun (WGS) entry which is preliminary data.</text>
</comment>
<name>A0A3A9JYI3_9BACI</name>
<evidence type="ECO:0000313" key="1">
    <source>
        <dbReference type="EMBL" id="RKL65944.1"/>
    </source>
</evidence>
<dbReference type="PROSITE" id="PS51318">
    <property type="entry name" value="TAT"/>
    <property type="match status" value="1"/>
</dbReference>
<dbReference type="InterPro" id="IPR006311">
    <property type="entry name" value="TAT_signal"/>
</dbReference>
<sequence>MKKVTEKKTSKMSRRRFIKNSSYAAGGAIGGGFLGTVLSKNLFGNNNENQGQKQGATNNESTNYNQALMYFTRQSDFEILSSATERIFPEDDNGPGAVKLGVPFFIDHQLAGSYGRNDREYMRGPFYPASDFQGYQTRLKRHEVFDVGIQAIERESKNQFDTSFVDLEGEQQDQILQKFQDGEVDLKGVTPTTFFELLRSATIEGAYSDPLYGGNNNMEGWMMKEFPGNYMSYINEIDKKDFIKKEPKALRAHIAH</sequence>
<dbReference type="NCBIfam" id="TIGR01409">
    <property type="entry name" value="TAT_signal_seq"/>
    <property type="match status" value="1"/>
</dbReference>
<keyword evidence="2" id="KW-1185">Reference proteome</keyword>
<protein>
    <submittedName>
        <fullName evidence="1">Dehydrogenase</fullName>
    </submittedName>
</protein>
<dbReference type="InterPro" id="IPR019546">
    <property type="entry name" value="TAT_signal_bac_arc"/>
</dbReference>